<dbReference type="Pfam" id="PF08685">
    <property type="entry name" value="GON"/>
    <property type="match status" value="2"/>
</dbReference>
<feature type="region of interest" description="Disordered" evidence="2">
    <location>
        <begin position="1221"/>
        <end position="1246"/>
    </location>
</feature>
<proteinExistence type="predicted"/>
<evidence type="ECO:0000313" key="4">
    <source>
        <dbReference type="EMBL" id="KAK3232874.1"/>
    </source>
</evidence>
<gene>
    <name evidence="4" type="ORF">CYMTET_56798</name>
</gene>
<dbReference type="GO" id="GO:0030041">
    <property type="term" value="P:actin filament polymerization"/>
    <property type="evidence" value="ECO:0007669"/>
    <property type="project" value="TreeGrafter"/>
</dbReference>
<dbReference type="PROSITE" id="PS51257">
    <property type="entry name" value="PROKAR_LIPOPROTEIN"/>
    <property type="match status" value="1"/>
</dbReference>
<evidence type="ECO:0000313" key="5">
    <source>
        <dbReference type="Proteomes" id="UP001190700"/>
    </source>
</evidence>
<feature type="compositionally biased region" description="Pro residues" evidence="2">
    <location>
        <begin position="1392"/>
        <end position="1418"/>
    </location>
</feature>
<sequence length="1702" mass="178245">MIFGGGRIYEGRNCGSQNGVTTSTCSSVAACEEWARTACSSLLFMFSENYYANWKTRCCSCANDAGNENPNSFWDVWRVEAVCAGGFYTLPNSNNIAKMSPENGNRGNCADKYAAGYYHSEVQWSRLKLDTATLRVDVTDHTYATLVAGSTLLNFGFAGDCAGQYTTNGQATIDLRGTPFGVVGTSSCSCNECDCSQWTTTGWKPAISLSCTDNNQYCVINCGGGGGQCEVGLGYLQLYIVDASLFAAQCGEGGCNNIAKMSPENGNRGNCADKYAAGHYHSEVQWSRLKLDTATLRVDVTDHTYATLVAGSTLLNFGFAGDCAGQYTTNGQATIDLRGTPFGVVGTSSCSCNECDCSQWTTTGWKPAISLSCTDNNQYCVINCGGGGGQCEVGLGYLQLYIVDASLFAAQCGATPTISPTTTSPTATPVPTCPAGDPSLPGCTQHSTQPACAGSEGYYKGGDDAARSAAVSSPKYRPTGHDCDATYIRSRPGCTQHLTQSACAGSDGLYKGEAWYEAGTCGWNPTSSPCVPYSEAACRNAATALGLSIGGGGQAFTGLSFGHGGDYTSGCYAYHSGTYEGMAFFGTGGDEAERSAAISNENKYRPAGHDCEGWYDGGFEKSCDDGCDAVGLVCTEEQFYAHNDEVDTSAEVLALIAHVGGYTTDTNCEDTFGTSTDVPNWRADGTICHRSSAERALSTFNCARAQALKHRLCYCHAAYAAPETAPTLSPTLGGGHCDCTVSSSSTECTKGGVLVTSLVVDREGCTEQITQYACEGYGEGWYDGGFEKSCDDGCDAVGLVCTEEQFYAHNDEVDTSAEVLALIAHVGGYTTDTNCEDTFGTSTDVPNWRADGTICHRSSAERALSTFNCARAQALKHRLCYCHAAYAEGWYDGGFEKSCDDGCDAVGLVCTEEQFYAHNDEVDTSAEVLALIAHVGGYTTDTNCEDTFGTSTDVPNWRADGTICHRSSAERALSTFNCARAQALKHRLCYCHAAYAALPPATSPPTLAPTSHGYCDCALTQSSSACYGGGSVEALYIRTRTGCTQHVTQVACAGAGELYTGETWYEPGTCGWFLRTTPPSAAPTYLYGGGADFPPPSPNPSISMPLMPPQFPPPPPPSPPPSLTVAETMSVLLYFSGESTTGFRLGNLENSSVISLTTSFGPTTLSWDLIVPTDEDSVDVYGFSLGSYALDGGIQASSGDLLTQIAMDVLVVYAPPPPLPAAPSPPPSPPPPYSPSPPPPSPPAVVTSETISVTLYFSGEPTTGFRLTELPTDSVVILQTSSGPTELTWDLSVPSDETEVGMYGFSVGESTTGFIISDLEAGSVVSLQTSSGPTDLEWDLTASGDSGQKNNTVSVCGFSVGTYDVRGEIRTSSGGVVKETVINVLVLNAPPLPPPSTPSPPPSFPSQPSPSFPPPEPPTVSISDHMSVVLYYSGEPTTCFSIAGLAPLSSVTLDTSSGPTTLTWQLNVPADDNTVDACGFSLGVYGLNGDIRSSDGSVVRTLELEVTVVSAPPPTSLTPSPPPPSPPAVTASDTISVFLYFSGEATTGFSLTDLEASSVVSLQTSSGPTELTWDLTLSSGEMEVDVYGFSVGTYAISGEIRASDGSLQSRLVLEVTVVSTPPPSSLNPNPPLPSPPGVTASDTISVFLYFSGEATTGFSLTDLEASNAVSLQTSSGPTELTWDLTVLSGETEVGVYGFSEGE</sequence>
<feature type="compositionally biased region" description="Pro residues" evidence="2">
    <location>
        <begin position="1221"/>
        <end position="1243"/>
    </location>
</feature>
<feature type="region of interest" description="Disordered" evidence="2">
    <location>
        <begin position="1097"/>
        <end position="1122"/>
    </location>
</feature>
<feature type="region of interest" description="Disordered" evidence="2">
    <location>
        <begin position="1392"/>
        <end position="1419"/>
    </location>
</feature>
<protein>
    <recommendedName>
        <fullName evidence="3">GON domain-containing protein</fullName>
    </recommendedName>
</protein>
<evidence type="ECO:0000259" key="3">
    <source>
        <dbReference type="Pfam" id="PF08685"/>
    </source>
</evidence>
<dbReference type="GO" id="GO:0008270">
    <property type="term" value="F:zinc ion binding"/>
    <property type="evidence" value="ECO:0007669"/>
    <property type="project" value="InterPro"/>
</dbReference>
<dbReference type="GO" id="GO:0005884">
    <property type="term" value="C:actin filament"/>
    <property type="evidence" value="ECO:0007669"/>
    <property type="project" value="TreeGrafter"/>
</dbReference>
<dbReference type="PRINTS" id="PR01217">
    <property type="entry name" value="PRICHEXTENSN"/>
</dbReference>
<dbReference type="Proteomes" id="UP001190700">
    <property type="component" value="Unassembled WGS sequence"/>
</dbReference>
<dbReference type="GO" id="GO:0004222">
    <property type="term" value="F:metalloendopeptidase activity"/>
    <property type="evidence" value="ECO:0007669"/>
    <property type="project" value="InterPro"/>
</dbReference>
<feature type="compositionally biased region" description="Pro residues" evidence="2">
    <location>
        <begin position="1106"/>
        <end position="1122"/>
    </location>
</feature>
<accession>A0AAE0BBG3</accession>
<feature type="domain" description="GON" evidence="3">
    <location>
        <begin position="101"/>
        <end position="231"/>
    </location>
</feature>
<name>A0AAE0BBG3_9CHLO</name>
<dbReference type="PANTHER" id="PTHR45691">
    <property type="entry name" value="PROTEIN DIAPHANOUS"/>
    <property type="match status" value="1"/>
</dbReference>
<dbReference type="InterPro" id="IPR012314">
    <property type="entry name" value="Pept_M12B_GON-ADAMTSs"/>
</dbReference>
<organism evidence="4 5">
    <name type="scientific">Cymbomonas tetramitiformis</name>
    <dbReference type="NCBI Taxonomy" id="36881"/>
    <lineage>
        <taxon>Eukaryota</taxon>
        <taxon>Viridiplantae</taxon>
        <taxon>Chlorophyta</taxon>
        <taxon>Pyramimonadophyceae</taxon>
        <taxon>Pyramimonadales</taxon>
        <taxon>Pyramimonadaceae</taxon>
        <taxon>Cymbomonas</taxon>
    </lineage>
</organism>
<feature type="domain" description="GON" evidence="3">
    <location>
        <begin position="262"/>
        <end position="393"/>
    </location>
</feature>
<evidence type="ECO:0000256" key="2">
    <source>
        <dbReference type="SAM" id="MobiDB-lite"/>
    </source>
</evidence>
<dbReference type="InterPro" id="IPR051412">
    <property type="entry name" value="Formin_Homology_Diaphanous_sf"/>
</dbReference>
<dbReference type="PANTHER" id="PTHR45691:SF6">
    <property type="entry name" value="PROTEIN DIAPHANOUS"/>
    <property type="match status" value="1"/>
</dbReference>
<evidence type="ECO:0000256" key="1">
    <source>
        <dbReference type="ARBA" id="ARBA00022723"/>
    </source>
</evidence>
<keyword evidence="5" id="KW-1185">Reference proteome</keyword>
<comment type="caution">
    <text evidence="4">The sequence shown here is derived from an EMBL/GenBank/DDBJ whole genome shotgun (WGS) entry which is preliminary data.</text>
</comment>
<reference evidence="4 5" key="1">
    <citation type="journal article" date="2015" name="Genome Biol. Evol.">
        <title>Comparative Genomics of a Bacterivorous Green Alga Reveals Evolutionary Causalities and Consequences of Phago-Mixotrophic Mode of Nutrition.</title>
        <authorList>
            <person name="Burns J.A."/>
            <person name="Paasch A."/>
            <person name="Narechania A."/>
            <person name="Kim E."/>
        </authorList>
    </citation>
    <scope>NUCLEOTIDE SEQUENCE [LARGE SCALE GENOMIC DNA]</scope>
    <source>
        <strain evidence="4 5">PLY_AMNH</strain>
    </source>
</reference>
<dbReference type="EMBL" id="LGRX02035862">
    <property type="protein sequence ID" value="KAK3232874.1"/>
    <property type="molecule type" value="Genomic_DNA"/>
</dbReference>
<keyword evidence="1" id="KW-0479">Metal-binding</keyword>